<dbReference type="Proteomes" id="UP000639772">
    <property type="component" value="Chromosome 6"/>
</dbReference>
<dbReference type="PANTHER" id="PTHR31045">
    <property type="entry name" value="PLAC8 FAMILY PROTEIN-RELATED"/>
    <property type="match status" value="1"/>
</dbReference>
<protein>
    <submittedName>
        <fullName evidence="3">Uncharacterized protein</fullName>
    </submittedName>
</protein>
<gene>
    <name evidence="4" type="ORF">HPP92_013423</name>
    <name evidence="3" type="ORF">HPP92_013851</name>
</gene>
<evidence type="ECO:0000313" key="6">
    <source>
        <dbReference type="Proteomes" id="UP000639772"/>
    </source>
</evidence>
<dbReference type="GO" id="GO:0009975">
    <property type="term" value="F:cyclase activity"/>
    <property type="evidence" value="ECO:0007669"/>
    <property type="project" value="TreeGrafter"/>
</dbReference>
<comment type="caution">
    <text evidence="3">The sequence shown here is derived from an EMBL/GenBank/DDBJ whole genome shotgun (WGS) entry which is preliminary data.</text>
</comment>
<evidence type="ECO:0000256" key="1">
    <source>
        <dbReference type="SAM" id="MobiDB-lite"/>
    </source>
</evidence>
<evidence type="ECO:0000313" key="5">
    <source>
        <dbReference type="Proteomes" id="UP000636800"/>
    </source>
</evidence>
<feature type="region of interest" description="Disordered" evidence="1">
    <location>
        <begin position="1"/>
        <end position="20"/>
    </location>
</feature>
<keyword evidence="2" id="KW-0812">Transmembrane</keyword>
<feature type="transmembrane region" description="Helical" evidence="2">
    <location>
        <begin position="136"/>
        <end position="160"/>
    </location>
</feature>
<proteinExistence type="predicted"/>
<feature type="transmembrane region" description="Helical" evidence="2">
    <location>
        <begin position="40"/>
        <end position="64"/>
    </location>
</feature>
<name>A0A835UYD6_VANPL</name>
<dbReference type="EMBL" id="JADCNL010000006">
    <property type="protein sequence ID" value="KAG0477010.1"/>
    <property type="molecule type" value="Genomic_DNA"/>
</dbReference>
<dbReference type="PANTHER" id="PTHR31045:SF19">
    <property type="entry name" value="OS03G0299800 PROTEIN"/>
    <property type="match status" value="1"/>
</dbReference>
<reference evidence="5 6" key="1">
    <citation type="journal article" date="2020" name="Nat. Food">
        <title>A phased Vanilla planifolia genome enables genetic improvement of flavour and production.</title>
        <authorList>
            <person name="Hasing T."/>
            <person name="Tang H."/>
            <person name="Brym M."/>
            <person name="Khazi F."/>
            <person name="Huang T."/>
            <person name="Chambers A.H."/>
        </authorList>
    </citation>
    <scope>NUCLEOTIDE SEQUENCE [LARGE SCALE GENOMIC DNA]</scope>
    <source>
        <tissue evidence="3">Leaf</tissue>
    </source>
</reference>
<keyword evidence="2" id="KW-0472">Membrane</keyword>
<evidence type="ECO:0000256" key="2">
    <source>
        <dbReference type="SAM" id="Phobius"/>
    </source>
</evidence>
<feature type="region of interest" description="Disordered" evidence="1">
    <location>
        <begin position="356"/>
        <end position="394"/>
    </location>
</feature>
<keyword evidence="5" id="KW-1185">Reference proteome</keyword>
<dbReference type="InterPro" id="IPR021369">
    <property type="entry name" value="DUF2985"/>
</dbReference>
<evidence type="ECO:0000313" key="4">
    <source>
        <dbReference type="EMBL" id="KAG0478704.1"/>
    </source>
</evidence>
<organism evidence="3 5">
    <name type="scientific">Vanilla planifolia</name>
    <name type="common">Vanilla</name>
    <dbReference type="NCBI Taxonomy" id="51239"/>
    <lineage>
        <taxon>Eukaryota</taxon>
        <taxon>Viridiplantae</taxon>
        <taxon>Streptophyta</taxon>
        <taxon>Embryophyta</taxon>
        <taxon>Tracheophyta</taxon>
        <taxon>Spermatophyta</taxon>
        <taxon>Magnoliopsida</taxon>
        <taxon>Liliopsida</taxon>
        <taxon>Asparagales</taxon>
        <taxon>Orchidaceae</taxon>
        <taxon>Vanilloideae</taxon>
        <taxon>Vanilleae</taxon>
        <taxon>Vanilla</taxon>
    </lineage>
</organism>
<dbReference type="EMBL" id="JADCNM010000006">
    <property type="protein sequence ID" value="KAG0478704.1"/>
    <property type="molecule type" value="Genomic_DNA"/>
</dbReference>
<feature type="transmembrane region" description="Helical" evidence="2">
    <location>
        <begin position="166"/>
        <end position="188"/>
    </location>
</feature>
<dbReference type="AlphaFoldDB" id="A0A835UYD6"/>
<dbReference type="OrthoDB" id="1722937at2759"/>
<dbReference type="GO" id="GO:0051762">
    <property type="term" value="P:sesquiterpene biosynthetic process"/>
    <property type="evidence" value="ECO:0007669"/>
    <property type="project" value="TreeGrafter"/>
</dbReference>
<dbReference type="Pfam" id="PF11204">
    <property type="entry name" value="DUF2985"/>
    <property type="match status" value="1"/>
</dbReference>
<sequence>MASSQNGVKNEIEEEEPESLGRRGTKLKHFQSWIKSPRGAALFVWLTFVAAGLLLLVLLMTGLLNGLIPSTRQRDEWEETVNQILNALFTLMALYEHPKFLLHLVLLLRWRPGDEAEPRKAYTKNGALRPNERAHLLVGVVLLHVACFAQYVLCGLYWSYPNATRPAWAVNLAVVIGTAAPVIAVVYIKVSPSGKRSPVEQQSDVESKQSQERVGSKIIEERIAVRNPQWNGGLFDCRDEGHIGCLSFFCTFCLFGWNMERLGFGNMVLEDRDEEEAQASGKCFLLRFIDGYRLRAVGVLLPLFFGLGEDGFDRMMKVYKGWPEFVPSTRKGCLSSTEIERTGTLAHIEVLTDMQRETESSDAAKVPAFQRISKEEDRPLGSVELAGEAPKVPP</sequence>
<dbReference type="Proteomes" id="UP000636800">
    <property type="component" value="Chromosome 6"/>
</dbReference>
<keyword evidence="2" id="KW-1133">Transmembrane helix</keyword>
<evidence type="ECO:0000313" key="3">
    <source>
        <dbReference type="EMBL" id="KAG0477010.1"/>
    </source>
</evidence>
<feature type="region of interest" description="Disordered" evidence="1">
    <location>
        <begin position="194"/>
        <end position="213"/>
    </location>
</feature>
<accession>A0A835UYD6</accession>